<evidence type="ECO:0000256" key="3">
    <source>
        <dbReference type="ARBA" id="ARBA00023163"/>
    </source>
</evidence>
<evidence type="ECO:0000256" key="1">
    <source>
        <dbReference type="ARBA" id="ARBA00023015"/>
    </source>
</evidence>
<protein>
    <submittedName>
        <fullName evidence="8">HTH-type transcriptional regulator YesS</fullName>
    </submittedName>
</protein>
<dbReference type="InterPro" id="IPR009057">
    <property type="entry name" value="Homeodomain-like_sf"/>
</dbReference>
<sequence>MKSKSLLTKLIIFASVASVIPVIIVGIFAYVQSSKHIQEKVNHEKIQIIRQIQSNIEQVLVTVHHSVSRTIDSPLMDSVIRRPLVGEDFSIYRELRQELSNLRSFDTKVDEVVLLNIQEDWLVNNAGLSRLNEHPDKDTYLSYLDLEFNTTWILLENEAFSEPISGRNCPHTISLVKKLPPKLSSKYGLAFTNIATCSLAEMINVDELSDDVMITDENFRIIVHRDPTLIGEFLDDTKYIDTLNGFSEKAGQFEIESSDFPYTVTYQRSDFNNWNYISFTSIDMLTEESKKIGWFTFFVITFIVLTSILYIWIISRRLYSPVNKLVGYIEERLPDRNRDRNNRNEIEIIEEHINDLFSSKSNLEMELREHTQQIRSLFLNRLFTGNFRSSEITQNLSYYQLDERVASWKEMTVCTLHIDNTEKKNYDSNDLEKLSFAVRNIVEESIAIDNRLPTVWIEDTLVILLGYEDSTMDHVYEVTESIQKVIKNSLNLSVSIGVSMSFHEIKEAKRGYREGIEALKHRMQLGAGVIIHFSSINSGKHTVLFDYPKRTEEELLVAIKLADEEKVLSHLSAWMSKAFKNAQSPREYQISLMRLLNSLLMVKQESGVSFQQIDVYHASLYEELLQLHMKEEIEDWFKGRLIMPLLKVFNDRRESQFQNLSEKIIDIIQNQYDTEVTLEECAAQLHYNANYLSSVFKQETNYTFSEYLAMYRFKVAKQWLIETNMTVKDIAEKLKYKNSQNFIRSFKKQEDMTPGQYREKYKETS</sequence>
<dbReference type="Pfam" id="PF12833">
    <property type="entry name" value="HTH_18"/>
    <property type="match status" value="1"/>
</dbReference>
<dbReference type="RefSeq" id="WP_066154150.1">
    <property type="nucleotide sequence ID" value="NZ_CP020814.1"/>
</dbReference>
<evidence type="ECO:0000256" key="2">
    <source>
        <dbReference type="ARBA" id="ARBA00023125"/>
    </source>
</evidence>
<keyword evidence="2" id="KW-0238">DNA-binding</keyword>
<dbReference type="PROSITE" id="PS50887">
    <property type="entry name" value="GGDEF"/>
    <property type="match status" value="1"/>
</dbReference>
<keyword evidence="9" id="KW-1185">Reference proteome</keyword>
<dbReference type="AlphaFoldDB" id="A0A1X9M7W7"/>
<dbReference type="PANTHER" id="PTHR43280:SF10">
    <property type="entry name" value="REGULATORY PROTEIN POCR"/>
    <property type="match status" value="1"/>
</dbReference>
<dbReference type="PANTHER" id="PTHR43280">
    <property type="entry name" value="ARAC-FAMILY TRANSCRIPTIONAL REGULATOR"/>
    <property type="match status" value="1"/>
</dbReference>
<dbReference type="InterPro" id="IPR000160">
    <property type="entry name" value="GGDEF_dom"/>
</dbReference>
<dbReference type="GO" id="GO:0003700">
    <property type="term" value="F:DNA-binding transcription factor activity"/>
    <property type="evidence" value="ECO:0007669"/>
    <property type="project" value="InterPro"/>
</dbReference>
<name>A0A1X9M7W7_9BACI</name>
<evidence type="ECO:0000313" key="9">
    <source>
        <dbReference type="Proteomes" id="UP000193006"/>
    </source>
</evidence>
<dbReference type="InterPro" id="IPR018060">
    <property type="entry name" value="HTH_AraC"/>
</dbReference>
<evidence type="ECO:0000256" key="4">
    <source>
        <dbReference type="SAM" id="Coils"/>
    </source>
</evidence>
<feature type="transmembrane region" description="Helical" evidence="5">
    <location>
        <begin position="292"/>
        <end position="313"/>
    </location>
</feature>
<feature type="domain" description="HTH araC/xylS-type" evidence="6">
    <location>
        <begin position="662"/>
        <end position="760"/>
    </location>
</feature>
<evidence type="ECO:0000256" key="5">
    <source>
        <dbReference type="SAM" id="Phobius"/>
    </source>
</evidence>
<dbReference type="Proteomes" id="UP000193006">
    <property type="component" value="Chromosome"/>
</dbReference>
<evidence type="ECO:0000259" key="7">
    <source>
        <dbReference type="PROSITE" id="PS50887"/>
    </source>
</evidence>
<gene>
    <name evidence="8" type="primary">yesS</name>
    <name evidence="8" type="ORF">BkAM31D_06495</name>
</gene>
<dbReference type="PROSITE" id="PS01124">
    <property type="entry name" value="HTH_ARAC_FAMILY_2"/>
    <property type="match status" value="1"/>
</dbReference>
<dbReference type="Gene3D" id="1.10.10.60">
    <property type="entry name" value="Homeodomain-like"/>
    <property type="match status" value="2"/>
</dbReference>
<evidence type="ECO:0000313" key="8">
    <source>
        <dbReference type="EMBL" id="ARK29535.1"/>
    </source>
</evidence>
<dbReference type="SMART" id="SM00342">
    <property type="entry name" value="HTH_ARAC"/>
    <property type="match status" value="1"/>
</dbReference>
<reference evidence="8 9" key="1">
    <citation type="submission" date="2017-04" db="EMBL/GenBank/DDBJ databases">
        <title>Bacillus krulwichiae AM31D Genome sequencing and assembly.</title>
        <authorList>
            <person name="Krulwich T.A."/>
            <person name="Anastor L."/>
            <person name="Ehrlich R."/>
            <person name="Ehrlich G.D."/>
            <person name="Janto B."/>
        </authorList>
    </citation>
    <scope>NUCLEOTIDE SEQUENCE [LARGE SCALE GENOMIC DNA]</scope>
    <source>
        <strain evidence="8 9">AM31D</strain>
    </source>
</reference>
<organism evidence="8 9">
    <name type="scientific">Halalkalibacter krulwichiae</name>
    <dbReference type="NCBI Taxonomy" id="199441"/>
    <lineage>
        <taxon>Bacteria</taxon>
        <taxon>Bacillati</taxon>
        <taxon>Bacillota</taxon>
        <taxon>Bacilli</taxon>
        <taxon>Bacillales</taxon>
        <taxon>Bacillaceae</taxon>
        <taxon>Halalkalibacter</taxon>
    </lineage>
</organism>
<keyword evidence="3" id="KW-0804">Transcription</keyword>
<dbReference type="KEGG" id="bkw:BkAM31D_06495"/>
<dbReference type="SUPFAM" id="SSF46689">
    <property type="entry name" value="Homeodomain-like"/>
    <property type="match status" value="2"/>
</dbReference>
<accession>A0A1X9M7W7</accession>
<dbReference type="GO" id="GO:0043565">
    <property type="term" value="F:sequence-specific DNA binding"/>
    <property type="evidence" value="ECO:0007669"/>
    <property type="project" value="InterPro"/>
</dbReference>
<feature type="coiled-coil region" evidence="4">
    <location>
        <begin position="353"/>
        <end position="380"/>
    </location>
</feature>
<keyword evidence="5" id="KW-0472">Membrane</keyword>
<feature type="domain" description="GGDEF" evidence="7">
    <location>
        <begin position="409"/>
        <end position="535"/>
    </location>
</feature>
<dbReference type="EMBL" id="CP020814">
    <property type="protein sequence ID" value="ARK29535.1"/>
    <property type="molecule type" value="Genomic_DNA"/>
</dbReference>
<dbReference type="STRING" id="199441.BkAM31D_06495"/>
<keyword evidence="5" id="KW-1133">Transmembrane helix</keyword>
<feature type="transmembrane region" description="Helical" evidence="5">
    <location>
        <begin position="6"/>
        <end position="31"/>
    </location>
</feature>
<proteinExistence type="predicted"/>
<evidence type="ECO:0000259" key="6">
    <source>
        <dbReference type="PROSITE" id="PS01124"/>
    </source>
</evidence>
<keyword evidence="4" id="KW-0175">Coiled coil</keyword>
<keyword evidence="1" id="KW-0805">Transcription regulation</keyword>
<keyword evidence="5" id="KW-0812">Transmembrane</keyword>